<protein>
    <submittedName>
        <fullName evidence="1">Uncharacterized protein</fullName>
    </submittedName>
</protein>
<sequence>MIKENKRICNLKAATTGKYMKEGKAAVALIQTSLQQCPVAVAAAAAAAAFSQFLPSSSSHSSSRFSVKFAVSCFSASSPVTIVNGNVDMKSAERNEFRLGLPSKGRMAPDTLDLLKDCQLSVRQLNPRQYVADIPQIL</sequence>
<comment type="caution">
    <text evidence="1">The sequence shown here is derived from an EMBL/GenBank/DDBJ whole genome shotgun (WGS) entry which is preliminary data.</text>
</comment>
<reference evidence="2" key="1">
    <citation type="journal article" date="2022" name="Mol. Ecol. Resour.">
        <title>The genomes of chicory, endive, great burdock and yacon provide insights into Asteraceae palaeo-polyploidization history and plant inulin production.</title>
        <authorList>
            <person name="Fan W."/>
            <person name="Wang S."/>
            <person name="Wang H."/>
            <person name="Wang A."/>
            <person name="Jiang F."/>
            <person name="Liu H."/>
            <person name="Zhao H."/>
            <person name="Xu D."/>
            <person name="Zhang Y."/>
        </authorList>
    </citation>
    <scope>NUCLEOTIDE SEQUENCE [LARGE SCALE GENOMIC DNA]</scope>
    <source>
        <strain evidence="2">cv. Punajuju</strain>
    </source>
</reference>
<dbReference type="Proteomes" id="UP001055811">
    <property type="component" value="Linkage Group LG06"/>
</dbReference>
<organism evidence="1 2">
    <name type="scientific">Cichorium intybus</name>
    <name type="common">Chicory</name>
    <dbReference type="NCBI Taxonomy" id="13427"/>
    <lineage>
        <taxon>Eukaryota</taxon>
        <taxon>Viridiplantae</taxon>
        <taxon>Streptophyta</taxon>
        <taxon>Embryophyta</taxon>
        <taxon>Tracheophyta</taxon>
        <taxon>Spermatophyta</taxon>
        <taxon>Magnoliopsida</taxon>
        <taxon>eudicotyledons</taxon>
        <taxon>Gunneridae</taxon>
        <taxon>Pentapetalae</taxon>
        <taxon>asterids</taxon>
        <taxon>campanulids</taxon>
        <taxon>Asterales</taxon>
        <taxon>Asteraceae</taxon>
        <taxon>Cichorioideae</taxon>
        <taxon>Cichorieae</taxon>
        <taxon>Cichoriinae</taxon>
        <taxon>Cichorium</taxon>
    </lineage>
</organism>
<reference evidence="1 2" key="2">
    <citation type="journal article" date="2022" name="Mol. Ecol. Resour.">
        <title>The genomes of chicory, endive, great burdock and yacon provide insights into Asteraceae paleo-polyploidization history and plant inulin production.</title>
        <authorList>
            <person name="Fan W."/>
            <person name="Wang S."/>
            <person name="Wang H."/>
            <person name="Wang A."/>
            <person name="Jiang F."/>
            <person name="Liu H."/>
            <person name="Zhao H."/>
            <person name="Xu D."/>
            <person name="Zhang Y."/>
        </authorList>
    </citation>
    <scope>NUCLEOTIDE SEQUENCE [LARGE SCALE GENOMIC DNA]</scope>
    <source>
        <strain evidence="2">cv. Punajuju</strain>
        <tissue evidence="1">Leaves</tissue>
    </source>
</reference>
<keyword evidence="2" id="KW-1185">Reference proteome</keyword>
<accession>A0ACB9BIW0</accession>
<proteinExistence type="predicted"/>
<gene>
    <name evidence="1" type="ORF">L2E82_33012</name>
</gene>
<evidence type="ECO:0000313" key="1">
    <source>
        <dbReference type="EMBL" id="KAI3721991.1"/>
    </source>
</evidence>
<dbReference type="EMBL" id="CM042014">
    <property type="protein sequence ID" value="KAI3721991.1"/>
    <property type="molecule type" value="Genomic_DNA"/>
</dbReference>
<evidence type="ECO:0000313" key="2">
    <source>
        <dbReference type="Proteomes" id="UP001055811"/>
    </source>
</evidence>
<name>A0ACB9BIW0_CICIN</name>